<evidence type="ECO:0000256" key="1">
    <source>
        <dbReference type="SAM" id="MobiDB-lite"/>
    </source>
</evidence>
<name>A0AB34FK88_9HYPO</name>
<dbReference type="EMBL" id="JAQHRD010000006">
    <property type="protein sequence ID" value="KAJ6439888.1"/>
    <property type="molecule type" value="Genomic_DNA"/>
</dbReference>
<evidence type="ECO:0000313" key="2">
    <source>
        <dbReference type="EMBL" id="KAJ6439888.1"/>
    </source>
</evidence>
<organism evidence="2 3">
    <name type="scientific">Purpureocillium lavendulum</name>
    <dbReference type="NCBI Taxonomy" id="1247861"/>
    <lineage>
        <taxon>Eukaryota</taxon>
        <taxon>Fungi</taxon>
        <taxon>Dikarya</taxon>
        <taxon>Ascomycota</taxon>
        <taxon>Pezizomycotina</taxon>
        <taxon>Sordariomycetes</taxon>
        <taxon>Hypocreomycetidae</taxon>
        <taxon>Hypocreales</taxon>
        <taxon>Ophiocordycipitaceae</taxon>
        <taxon>Purpureocillium</taxon>
    </lineage>
</organism>
<comment type="caution">
    <text evidence="2">The sequence shown here is derived from an EMBL/GenBank/DDBJ whole genome shotgun (WGS) entry which is preliminary data.</text>
</comment>
<accession>A0AB34FK88</accession>
<feature type="region of interest" description="Disordered" evidence="1">
    <location>
        <begin position="705"/>
        <end position="829"/>
    </location>
</feature>
<keyword evidence="3" id="KW-1185">Reference proteome</keyword>
<feature type="compositionally biased region" description="Low complexity" evidence="1">
    <location>
        <begin position="818"/>
        <end position="828"/>
    </location>
</feature>
<dbReference type="AlphaFoldDB" id="A0AB34FK88"/>
<dbReference type="Proteomes" id="UP001163105">
    <property type="component" value="Unassembled WGS sequence"/>
</dbReference>
<protein>
    <submittedName>
        <fullName evidence="2">MFS transporter</fullName>
    </submittedName>
</protein>
<feature type="compositionally biased region" description="Acidic residues" evidence="1">
    <location>
        <begin position="626"/>
        <end position="647"/>
    </location>
</feature>
<feature type="compositionally biased region" description="Basic and acidic residues" evidence="1">
    <location>
        <begin position="790"/>
        <end position="817"/>
    </location>
</feature>
<proteinExistence type="predicted"/>
<feature type="region of interest" description="Disordered" evidence="1">
    <location>
        <begin position="609"/>
        <end position="652"/>
    </location>
</feature>
<reference evidence="2" key="1">
    <citation type="submission" date="2023-01" db="EMBL/GenBank/DDBJ databases">
        <title>The growth and conidiation of Purpureocillium lavendulum are regulated by nitrogen source and histone H3K14 acetylation.</title>
        <authorList>
            <person name="Tang P."/>
            <person name="Han J."/>
            <person name="Zhang C."/>
            <person name="Tang P."/>
            <person name="Qi F."/>
            <person name="Zhang K."/>
            <person name="Liang L."/>
        </authorList>
    </citation>
    <scope>NUCLEOTIDE SEQUENCE</scope>
    <source>
        <strain evidence="2">YMF1.00683</strain>
    </source>
</reference>
<feature type="compositionally biased region" description="Low complexity" evidence="1">
    <location>
        <begin position="723"/>
        <end position="740"/>
    </location>
</feature>
<sequence length="860" mass="96219">MAADASPNVNLRRAVLGLDVGMTATRASIQAFDRKNDEPIIVPAETDMKALGNAYNDCEFPSTAYPLDIHKEPWECLGYVAEGHSQSIPLKLYWALLAARQNQGRKKDHIAQKKKQGGVLKSNPAKLKDPRKLFPPVNQLMLALNHKSRKGKELKEYQRLVMKHLGNIFKEHLSQVKRQVDVIAAQKGWRITDIAATLPPLWENKLQHQYSAFLLSIWSEVSPNNVHWMGEIEAIEHWLLRKNGLCDGMMGAVLTADFGGHTLSTHVTDIVRGKAEPNRYAFFSVSDATCVYGGAELHTLWVKKQIEGQIDQRVLQFTEEEQQHLIQTCLLDYRNRRRAKITGRKFFVQGQIHEDDRTNYMFEISERDCSKMYATCFEQPLKHLHAEIRRRAGTKTAVLLTGGSFLNRPVLEQTKQKIKEAGLEYIEWTEKIRSSNNRSASASVGAALALANTITVDEFMKRAVFAIQDADYERAQETANRRVILDRGTSVGGQQQFVLDKESEIICHPYVDASSKEPGTVTEIPYDKTYVFYRLQGERYRGRYRCSLEYLEEKENQPPHLILRAETWHEPHEAPKGRPREERKLRLYYDPGQNTVFVDVEHFEEDNPTRALGRRRRTAAAAVPEDLVETESEGGDKDSDDDDEAGSFEEPFKKSAGELFRKLFTVPTGRGKAAEKLSAQFSAKAFSESSYAQAAEDCRTYIRRLATPESPSTARARPATPGSEAANSLESAPSSSASLARRTRQRTAPPSPPTPSPSHTAEDEACEVEDGGATTRATPRDDGGVSGRSRVADVTRDWDGYIDDVRNHDGGPGRDRPATTTPAQAAAPSEADVLYKDFDSVHRPGQSTVQSIAVAPTTAI</sequence>
<evidence type="ECO:0000313" key="3">
    <source>
        <dbReference type="Proteomes" id="UP001163105"/>
    </source>
</evidence>
<gene>
    <name evidence="2" type="ORF">O9K51_07779</name>
</gene>